<dbReference type="Pfam" id="PF00593">
    <property type="entry name" value="TonB_dep_Rec_b-barrel"/>
    <property type="match status" value="1"/>
</dbReference>
<dbReference type="STRING" id="550983.A4R26_01755"/>
<dbReference type="GO" id="GO:0015344">
    <property type="term" value="F:siderophore uptake transmembrane transporter activity"/>
    <property type="evidence" value="ECO:0007669"/>
    <property type="project" value="TreeGrafter"/>
</dbReference>
<dbReference type="GO" id="GO:0009279">
    <property type="term" value="C:cell outer membrane"/>
    <property type="evidence" value="ECO:0007669"/>
    <property type="project" value="UniProtKB-SubCell"/>
</dbReference>
<feature type="domain" description="TonB-dependent receptor plug" evidence="13">
    <location>
        <begin position="136"/>
        <end position="241"/>
    </location>
</feature>
<dbReference type="SUPFAM" id="SSF56935">
    <property type="entry name" value="Porins"/>
    <property type="match status" value="1"/>
</dbReference>
<evidence type="ECO:0000256" key="5">
    <source>
        <dbReference type="ARBA" id="ARBA00022729"/>
    </source>
</evidence>
<reference evidence="15" key="1">
    <citation type="submission" date="2016-04" db="EMBL/GenBank/DDBJ databases">
        <authorList>
            <person name="Chen L."/>
            <person name="Zhuang W."/>
            <person name="Wang G."/>
        </authorList>
    </citation>
    <scope>NUCLEOTIDE SEQUENCE [LARGE SCALE GENOMIC DNA]</scope>
    <source>
        <strain evidence="15">208</strain>
    </source>
</reference>
<dbReference type="InterPro" id="IPR000531">
    <property type="entry name" value="Beta-barrel_TonB"/>
</dbReference>
<keyword evidence="15" id="KW-1185">Reference proteome</keyword>
<dbReference type="InterPro" id="IPR008969">
    <property type="entry name" value="CarboxyPept-like_regulatory"/>
</dbReference>
<comment type="subcellular location">
    <subcellularLocation>
        <location evidence="1 10">Cell outer membrane</location>
        <topology evidence="1 10">Multi-pass membrane protein</topology>
    </subcellularLocation>
</comment>
<evidence type="ECO:0000259" key="12">
    <source>
        <dbReference type="Pfam" id="PF00593"/>
    </source>
</evidence>
<keyword evidence="6 11" id="KW-0798">TonB box</keyword>
<evidence type="ECO:0000256" key="11">
    <source>
        <dbReference type="RuleBase" id="RU003357"/>
    </source>
</evidence>
<evidence type="ECO:0000256" key="9">
    <source>
        <dbReference type="ARBA" id="ARBA00023237"/>
    </source>
</evidence>
<keyword evidence="7 10" id="KW-0472">Membrane</keyword>
<protein>
    <submittedName>
        <fullName evidence="14">TonB-dependent receptor</fullName>
    </submittedName>
</protein>
<dbReference type="AlphaFoldDB" id="A0A1V9GDD6"/>
<evidence type="ECO:0000313" key="15">
    <source>
        <dbReference type="Proteomes" id="UP000192276"/>
    </source>
</evidence>
<dbReference type="EMBL" id="LWBP01000001">
    <property type="protein sequence ID" value="OQP68552.1"/>
    <property type="molecule type" value="Genomic_DNA"/>
</dbReference>
<dbReference type="OrthoDB" id="9795928at2"/>
<comment type="caution">
    <text evidence="14">The sequence shown here is derived from an EMBL/GenBank/DDBJ whole genome shotgun (WGS) entry which is preliminary data.</text>
</comment>
<dbReference type="PANTHER" id="PTHR30069:SF29">
    <property type="entry name" value="HEMOGLOBIN AND HEMOGLOBIN-HAPTOGLOBIN-BINDING PROTEIN 1-RELATED"/>
    <property type="match status" value="1"/>
</dbReference>
<dbReference type="PROSITE" id="PS52016">
    <property type="entry name" value="TONB_DEPENDENT_REC_3"/>
    <property type="match status" value="1"/>
</dbReference>
<dbReference type="InterPro" id="IPR037066">
    <property type="entry name" value="Plug_dom_sf"/>
</dbReference>
<comment type="similarity">
    <text evidence="10 11">Belongs to the TonB-dependent receptor family.</text>
</comment>
<dbReference type="InterPro" id="IPR036942">
    <property type="entry name" value="Beta-barrel_TonB_sf"/>
</dbReference>
<evidence type="ECO:0000256" key="8">
    <source>
        <dbReference type="ARBA" id="ARBA00023170"/>
    </source>
</evidence>
<dbReference type="Gene3D" id="2.60.40.1120">
    <property type="entry name" value="Carboxypeptidase-like, regulatory domain"/>
    <property type="match status" value="1"/>
</dbReference>
<evidence type="ECO:0000256" key="10">
    <source>
        <dbReference type="PROSITE-ProRule" id="PRU01360"/>
    </source>
</evidence>
<keyword evidence="4 10" id="KW-0812">Transmembrane</keyword>
<dbReference type="GO" id="GO:0044718">
    <property type="term" value="P:siderophore transmembrane transport"/>
    <property type="evidence" value="ECO:0007669"/>
    <property type="project" value="TreeGrafter"/>
</dbReference>
<evidence type="ECO:0000313" key="14">
    <source>
        <dbReference type="EMBL" id="OQP68552.1"/>
    </source>
</evidence>
<evidence type="ECO:0000256" key="7">
    <source>
        <dbReference type="ARBA" id="ARBA00023136"/>
    </source>
</evidence>
<dbReference type="RefSeq" id="WP_081159138.1">
    <property type="nucleotide sequence ID" value="NZ_LWBP01000001.1"/>
</dbReference>
<dbReference type="PANTHER" id="PTHR30069">
    <property type="entry name" value="TONB-DEPENDENT OUTER MEMBRANE RECEPTOR"/>
    <property type="match status" value="1"/>
</dbReference>
<organism evidence="14 15">
    <name type="scientific">Niastella populi</name>
    <dbReference type="NCBI Taxonomy" id="550983"/>
    <lineage>
        <taxon>Bacteria</taxon>
        <taxon>Pseudomonadati</taxon>
        <taxon>Bacteroidota</taxon>
        <taxon>Chitinophagia</taxon>
        <taxon>Chitinophagales</taxon>
        <taxon>Chitinophagaceae</taxon>
        <taxon>Niastella</taxon>
    </lineage>
</organism>
<evidence type="ECO:0000256" key="6">
    <source>
        <dbReference type="ARBA" id="ARBA00023077"/>
    </source>
</evidence>
<dbReference type="Gene3D" id="2.40.170.20">
    <property type="entry name" value="TonB-dependent receptor, beta-barrel domain"/>
    <property type="match status" value="1"/>
</dbReference>
<dbReference type="InterPro" id="IPR012910">
    <property type="entry name" value="Plug_dom"/>
</dbReference>
<feature type="domain" description="TonB-dependent receptor-like beta-barrel" evidence="12">
    <location>
        <begin position="259"/>
        <end position="768"/>
    </location>
</feature>
<evidence type="ECO:0000259" key="13">
    <source>
        <dbReference type="Pfam" id="PF07715"/>
    </source>
</evidence>
<sequence length="813" mass="89642">MKPVNAILTFIYTLVGLIGYSQQNLTAGNQPVPVIAPQPGVFSGKITDAKTGEILPGASIYIHDLKKGTISNDKGEFRIGNLNAGNYLVEITYRGYSSIIENIRINGDTQKDFALKEAVVENEEVTVTGVSSATRIRQSPQPVDVLKKEQLFNVSSTNAIDALSKTVPGVSGLSTGPAITKPFIRGLGYNRVVTINDGVRQEGQQWGDEHGIEIDDYSMQRVEVLKGPASLMYGSDALAGVINIISQRPVAEGHITANVLGEYQTNNALRGFYGDVAGTKNGFSWNAYGSYKGAQDYKNKYDGRVFNSKFYNQNFGGMLGYSGAWGYSHVLISNFGQRIGMVEGERDSATGAFLKALPGGDEGIASNEDFKKITPEVPFQHIKHFKIASDNNFAAGKGSIDVQAGYQQNQRQEFGNPDDAATPDAWFDLKTVNYAVRWHLPSTQHWKTTLGVNGMSQTNTNKGEEVIIPDYDLFDIGGFVFTHYHKNKISLSGGLRFDTRHVNGKAMDIDNELKFAGFSRNFSNVSGSVGLSYAASDLVTLKLNVARGFRAPNLAELASNGAHEGTNRFELGDNKLKSETSLQVDGGFELNSEHLSLETSLFYNRIQDFIFYEKVLNDAGEDSIQIDDETGDELRVYRFDQKDANLYGVELALDIHPHPLDWLHFRNAFSYTRARFTEAVDGTKNIPFIPAARLFTDLAVSLMPKGKTLRNLHINLESDYTFKQDDPFTGFDTETATPGYWLINAGIGADFVQKGKTRFSLRFTAYNLGDVAYQNHLSRLKYAAVNNVTGRTGVFSMGRNFGIKLNIPLVWSM</sequence>
<gene>
    <name evidence="14" type="ORF">A4R26_01755</name>
</gene>
<dbReference type="InterPro" id="IPR039426">
    <property type="entry name" value="TonB-dep_rcpt-like"/>
</dbReference>
<keyword evidence="3 10" id="KW-1134">Transmembrane beta strand</keyword>
<evidence type="ECO:0000256" key="3">
    <source>
        <dbReference type="ARBA" id="ARBA00022452"/>
    </source>
</evidence>
<dbReference type="Proteomes" id="UP000192276">
    <property type="component" value="Unassembled WGS sequence"/>
</dbReference>
<keyword evidence="2 10" id="KW-0813">Transport</keyword>
<dbReference type="Pfam" id="PF07715">
    <property type="entry name" value="Plug"/>
    <property type="match status" value="1"/>
</dbReference>
<evidence type="ECO:0000256" key="1">
    <source>
        <dbReference type="ARBA" id="ARBA00004571"/>
    </source>
</evidence>
<keyword evidence="8 14" id="KW-0675">Receptor</keyword>
<dbReference type="Pfam" id="PF13715">
    <property type="entry name" value="CarbopepD_reg_2"/>
    <property type="match status" value="1"/>
</dbReference>
<dbReference type="SUPFAM" id="SSF49464">
    <property type="entry name" value="Carboxypeptidase regulatory domain-like"/>
    <property type="match status" value="1"/>
</dbReference>
<accession>A0A1V9GDD6</accession>
<keyword evidence="9 10" id="KW-0998">Cell outer membrane</keyword>
<proteinExistence type="inferred from homology"/>
<evidence type="ECO:0000256" key="2">
    <source>
        <dbReference type="ARBA" id="ARBA00022448"/>
    </source>
</evidence>
<keyword evidence="5" id="KW-0732">Signal</keyword>
<dbReference type="CDD" id="cd01347">
    <property type="entry name" value="ligand_gated_channel"/>
    <property type="match status" value="1"/>
</dbReference>
<evidence type="ECO:0000256" key="4">
    <source>
        <dbReference type="ARBA" id="ARBA00022692"/>
    </source>
</evidence>
<name>A0A1V9GDD6_9BACT</name>
<dbReference type="Gene3D" id="2.170.130.10">
    <property type="entry name" value="TonB-dependent receptor, plug domain"/>
    <property type="match status" value="1"/>
</dbReference>